<keyword evidence="2" id="KW-1185">Reference proteome</keyword>
<dbReference type="Proteomes" id="UP001283341">
    <property type="component" value="Unassembled WGS sequence"/>
</dbReference>
<organism evidence="1 2">
    <name type="scientific">Apodospora peruviana</name>
    <dbReference type="NCBI Taxonomy" id="516989"/>
    <lineage>
        <taxon>Eukaryota</taxon>
        <taxon>Fungi</taxon>
        <taxon>Dikarya</taxon>
        <taxon>Ascomycota</taxon>
        <taxon>Pezizomycotina</taxon>
        <taxon>Sordariomycetes</taxon>
        <taxon>Sordariomycetidae</taxon>
        <taxon>Sordariales</taxon>
        <taxon>Lasiosphaeriaceae</taxon>
        <taxon>Apodospora</taxon>
    </lineage>
</organism>
<dbReference type="EMBL" id="JAUEDM010000002">
    <property type="protein sequence ID" value="KAK3326821.1"/>
    <property type="molecule type" value="Genomic_DNA"/>
</dbReference>
<accession>A0AAE0MBU2</accession>
<reference evidence="1" key="1">
    <citation type="journal article" date="2023" name="Mol. Phylogenet. Evol.">
        <title>Genome-scale phylogeny and comparative genomics of the fungal order Sordariales.</title>
        <authorList>
            <person name="Hensen N."/>
            <person name="Bonometti L."/>
            <person name="Westerberg I."/>
            <person name="Brannstrom I.O."/>
            <person name="Guillou S."/>
            <person name="Cros-Aarteil S."/>
            <person name="Calhoun S."/>
            <person name="Haridas S."/>
            <person name="Kuo A."/>
            <person name="Mondo S."/>
            <person name="Pangilinan J."/>
            <person name="Riley R."/>
            <person name="LaButti K."/>
            <person name="Andreopoulos B."/>
            <person name="Lipzen A."/>
            <person name="Chen C."/>
            <person name="Yan M."/>
            <person name="Daum C."/>
            <person name="Ng V."/>
            <person name="Clum A."/>
            <person name="Steindorff A."/>
            <person name="Ohm R.A."/>
            <person name="Martin F."/>
            <person name="Silar P."/>
            <person name="Natvig D.O."/>
            <person name="Lalanne C."/>
            <person name="Gautier V."/>
            <person name="Ament-Velasquez S.L."/>
            <person name="Kruys A."/>
            <person name="Hutchinson M.I."/>
            <person name="Powell A.J."/>
            <person name="Barry K."/>
            <person name="Miller A.N."/>
            <person name="Grigoriev I.V."/>
            <person name="Debuchy R."/>
            <person name="Gladieux P."/>
            <person name="Hiltunen Thoren M."/>
            <person name="Johannesson H."/>
        </authorList>
    </citation>
    <scope>NUCLEOTIDE SEQUENCE</scope>
    <source>
        <strain evidence="1">CBS 118394</strain>
    </source>
</reference>
<evidence type="ECO:0000313" key="1">
    <source>
        <dbReference type="EMBL" id="KAK3326821.1"/>
    </source>
</evidence>
<sequence>MCITATRDDEWFFNGAGIDFKAYRPVTPDSDFRLHTERSLVEKSISDQLECLYRRGFPYNNQDTNALYLQVVDTRLGTRIAMNLPPYQNAATSAVNDMGSFRSTIDVDNHCWTPPKEL</sequence>
<dbReference type="AlphaFoldDB" id="A0AAE0MBU2"/>
<protein>
    <submittedName>
        <fullName evidence="1">Uncharacterized protein</fullName>
    </submittedName>
</protein>
<proteinExistence type="predicted"/>
<reference evidence="1" key="2">
    <citation type="submission" date="2023-06" db="EMBL/GenBank/DDBJ databases">
        <authorList>
            <consortium name="Lawrence Berkeley National Laboratory"/>
            <person name="Haridas S."/>
            <person name="Hensen N."/>
            <person name="Bonometti L."/>
            <person name="Westerberg I."/>
            <person name="Brannstrom I.O."/>
            <person name="Guillou S."/>
            <person name="Cros-Aarteil S."/>
            <person name="Calhoun S."/>
            <person name="Kuo A."/>
            <person name="Mondo S."/>
            <person name="Pangilinan J."/>
            <person name="Riley R."/>
            <person name="Labutti K."/>
            <person name="Andreopoulos B."/>
            <person name="Lipzen A."/>
            <person name="Chen C."/>
            <person name="Yanf M."/>
            <person name="Daum C."/>
            <person name="Ng V."/>
            <person name="Clum A."/>
            <person name="Steindorff A."/>
            <person name="Ohm R."/>
            <person name="Martin F."/>
            <person name="Silar P."/>
            <person name="Natvig D."/>
            <person name="Lalanne C."/>
            <person name="Gautier V."/>
            <person name="Ament-Velasquez S.L."/>
            <person name="Kruys A."/>
            <person name="Hutchinson M.I."/>
            <person name="Powell A.J."/>
            <person name="Barry K."/>
            <person name="Miller A.N."/>
            <person name="Grigoriev I.V."/>
            <person name="Debuchy R."/>
            <person name="Gladieux P."/>
            <person name="Thoren M.H."/>
            <person name="Johannesson H."/>
        </authorList>
    </citation>
    <scope>NUCLEOTIDE SEQUENCE</scope>
    <source>
        <strain evidence="1">CBS 118394</strain>
    </source>
</reference>
<evidence type="ECO:0000313" key="2">
    <source>
        <dbReference type="Proteomes" id="UP001283341"/>
    </source>
</evidence>
<gene>
    <name evidence="1" type="ORF">B0H66DRAFT_600924</name>
</gene>
<comment type="caution">
    <text evidence="1">The sequence shown here is derived from an EMBL/GenBank/DDBJ whole genome shotgun (WGS) entry which is preliminary data.</text>
</comment>
<name>A0AAE0MBU2_9PEZI</name>